<feature type="domain" description="RagB/SusD" evidence="6">
    <location>
        <begin position="409"/>
        <end position="558"/>
    </location>
</feature>
<keyword evidence="4" id="KW-0472">Membrane</keyword>
<feature type="domain" description="SusD-like N-terminal" evidence="7">
    <location>
        <begin position="80"/>
        <end position="226"/>
    </location>
</feature>
<gene>
    <name evidence="8" type="ORF">PW52_10285</name>
</gene>
<keyword evidence="3" id="KW-0732">Signal</keyword>
<keyword evidence="5" id="KW-0998">Cell outer membrane</keyword>
<sequence>MKKYLIYKIAIIAVILLNLSCDDEEFLTQDPETFLTVDNVFTSGVQVEQLVLTMYQQDRALHGYIDNNQGRVMYGQGTDVFTVPTFRENTNFSDYNSTITPNAGRLYNIYTDLYQMISRANLAISLAERDDIQFESEDVRSYVIAQAKFFRAKAHGQAAELFGRVAIVDEPTTTVRFDYEQSERFEIYQFAIDDLESILDDLPETTNEPGRVVKGAAQHFLSEFYLGLGIETNSDAAYDQAINYASDVIDGGIYSLMTTRFGSRASEPGKNVWWDLFRLNNQNYADGNTESIWNYQFDYQAYLAGDEGARLALPYYLSPVWRAIPGVIGEDEYTGGRGVAFLRPTELTETIIWEASISDGDIRGDESNIRRTVYYNDPSYENGSLVGEIVPQEELDAANIGLADGAYFPIYEKFTTDQFEGLDDGERRQNIWRDDYVIRLPETILLRAEAKLRKGDNQGAADDINIIRERAQCNILATAAMVDLDFILDERARELFGEESRWNTLLRMGGTIASDRIREYARYDYQRNSLTFDFNTFPIPQTVIDRNKDVVWEQNPGWENR</sequence>
<dbReference type="InterPro" id="IPR011990">
    <property type="entry name" value="TPR-like_helical_dom_sf"/>
</dbReference>
<organism evidence="8 9">
    <name type="scientific">Neotamlana sedimentorum</name>
    <dbReference type="NCBI Taxonomy" id="1435349"/>
    <lineage>
        <taxon>Bacteria</taxon>
        <taxon>Pseudomonadati</taxon>
        <taxon>Bacteroidota</taxon>
        <taxon>Flavobacteriia</taxon>
        <taxon>Flavobacteriales</taxon>
        <taxon>Flavobacteriaceae</taxon>
        <taxon>Neotamlana</taxon>
    </lineage>
</organism>
<evidence type="ECO:0000256" key="5">
    <source>
        <dbReference type="ARBA" id="ARBA00023237"/>
    </source>
</evidence>
<dbReference type="Gene3D" id="1.25.40.390">
    <property type="match status" value="1"/>
</dbReference>
<evidence type="ECO:0000256" key="4">
    <source>
        <dbReference type="ARBA" id="ARBA00023136"/>
    </source>
</evidence>
<dbReference type="RefSeq" id="WP_044632856.1">
    <property type="nucleotide sequence ID" value="NZ_JTDW01000006.1"/>
</dbReference>
<evidence type="ECO:0000256" key="2">
    <source>
        <dbReference type="ARBA" id="ARBA00006275"/>
    </source>
</evidence>
<protein>
    <submittedName>
        <fullName evidence="8">Membrane protein</fullName>
    </submittedName>
</protein>
<evidence type="ECO:0000259" key="6">
    <source>
        <dbReference type="Pfam" id="PF07980"/>
    </source>
</evidence>
<evidence type="ECO:0000256" key="3">
    <source>
        <dbReference type="ARBA" id="ARBA00022729"/>
    </source>
</evidence>
<dbReference type="Proteomes" id="UP000032578">
    <property type="component" value="Unassembled WGS sequence"/>
</dbReference>
<comment type="similarity">
    <text evidence="2">Belongs to the SusD family.</text>
</comment>
<comment type="caution">
    <text evidence="8">The sequence shown here is derived from an EMBL/GenBank/DDBJ whole genome shotgun (WGS) entry which is preliminary data.</text>
</comment>
<dbReference type="OrthoDB" id="5694214at2"/>
<reference evidence="8 9" key="1">
    <citation type="submission" date="2014-11" db="EMBL/GenBank/DDBJ databases">
        <title>Tamlana sedimentorum sp. nov., isolated from shallow sand sediments of the Sea of Japan.</title>
        <authorList>
            <person name="Romanenko L.A."/>
        </authorList>
    </citation>
    <scope>NUCLEOTIDE SEQUENCE [LARGE SCALE GENOMIC DNA]</scope>
    <source>
        <strain evidence="8 9">JCM 19808</strain>
    </source>
</reference>
<dbReference type="EMBL" id="JTDW01000006">
    <property type="protein sequence ID" value="KJD35474.1"/>
    <property type="molecule type" value="Genomic_DNA"/>
</dbReference>
<dbReference type="GO" id="GO:0009279">
    <property type="term" value="C:cell outer membrane"/>
    <property type="evidence" value="ECO:0007669"/>
    <property type="project" value="UniProtKB-SubCell"/>
</dbReference>
<name>A0A0D7W8U2_9FLAO</name>
<evidence type="ECO:0000313" key="8">
    <source>
        <dbReference type="EMBL" id="KJD35474.1"/>
    </source>
</evidence>
<evidence type="ECO:0000256" key="1">
    <source>
        <dbReference type="ARBA" id="ARBA00004442"/>
    </source>
</evidence>
<dbReference type="InterPro" id="IPR033985">
    <property type="entry name" value="SusD-like_N"/>
</dbReference>
<comment type="subcellular location">
    <subcellularLocation>
        <location evidence="1">Cell outer membrane</location>
    </subcellularLocation>
</comment>
<dbReference type="AlphaFoldDB" id="A0A0D7W8U2"/>
<dbReference type="PATRIC" id="fig|1435349.4.peg.3052"/>
<evidence type="ECO:0000259" key="7">
    <source>
        <dbReference type="Pfam" id="PF14322"/>
    </source>
</evidence>
<dbReference type="SUPFAM" id="SSF48452">
    <property type="entry name" value="TPR-like"/>
    <property type="match status" value="1"/>
</dbReference>
<evidence type="ECO:0000313" key="9">
    <source>
        <dbReference type="Proteomes" id="UP000032578"/>
    </source>
</evidence>
<accession>A0A0D7W8U2</accession>
<proteinExistence type="inferred from homology"/>
<dbReference type="Pfam" id="PF14322">
    <property type="entry name" value="SusD-like_3"/>
    <property type="match status" value="1"/>
</dbReference>
<dbReference type="Pfam" id="PF07980">
    <property type="entry name" value="SusD_RagB"/>
    <property type="match status" value="1"/>
</dbReference>
<keyword evidence="9" id="KW-1185">Reference proteome</keyword>
<dbReference type="InterPro" id="IPR012944">
    <property type="entry name" value="SusD_RagB_dom"/>
</dbReference>
<dbReference type="STRING" id="1435349.PW52_10285"/>